<reference evidence="6" key="1">
    <citation type="submission" date="2021-02" db="EMBL/GenBank/DDBJ databases">
        <authorList>
            <person name="Nowell W R."/>
        </authorList>
    </citation>
    <scope>NUCLEOTIDE SEQUENCE</scope>
</reference>
<dbReference type="InterPro" id="IPR046328">
    <property type="entry name" value="ETS_fam"/>
</dbReference>
<keyword evidence="2 3" id="KW-0238">DNA-binding</keyword>
<proteinExistence type="inferred from homology"/>
<dbReference type="Proteomes" id="UP000663864">
    <property type="component" value="Unassembled WGS sequence"/>
</dbReference>
<dbReference type="PROSITE" id="PS50061">
    <property type="entry name" value="ETS_DOMAIN_3"/>
    <property type="match status" value="1"/>
</dbReference>
<name>A0A819KPJ0_9BILA</name>
<evidence type="ECO:0000313" key="6">
    <source>
        <dbReference type="EMBL" id="CAF3952581.1"/>
    </source>
</evidence>
<comment type="subcellular location">
    <subcellularLocation>
        <location evidence="3">Nucleus</location>
    </subcellularLocation>
</comment>
<comment type="caution">
    <text evidence="6">The sequence shown here is derived from an EMBL/GenBank/DDBJ whole genome shotgun (WGS) entry which is preliminary data.</text>
</comment>
<organism evidence="6 7">
    <name type="scientific">Rotaria sordida</name>
    <dbReference type="NCBI Taxonomy" id="392033"/>
    <lineage>
        <taxon>Eukaryota</taxon>
        <taxon>Metazoa</taxon>
        <taxon>Spiralia</taxon>
        <taxon>Gnathifera</taxon>
        <taxon>Rotifera</taxon>
        <taxon>Eurotatoria</taxon>
        <taxon>Bdelloidea</taxon>
        <taxon>Philodinida</taxon>
        <taxon>Philodinidae</taxon>
        <taxon>Rotaria</taxon>
    </lineage>
</organism>
<accession>A0A819KPJ0</accession>
<dbReference type="PANTHER" id="PTHR11849">
    <property type="entry name" value="ETS"/>
    <property type="match status" value="1"/>
</dbReference>
<protein>
    <recommendedName>
        <fullName evidence="4">ETS domain-containing protein</fullName>
    </recommendedName>
</protein>
<dbReference type="PANTHER" id="PTHR11849:SF182">
    <property type="entry name" value="SAM POINTED DOMAIN-CONTAINING ETS TRANSCRIPTION FACTOR"/>
    <property type="match status" value="1"/>
</dbReference>
<feature type="domain" description="ETS" evidence="4">
    <location>
        <begin position="118"/>
        <end position="201"/>
    </location>
</feature>
<evidence type="ECO:0000313" key="5">
    <source>
        <dbReference type="EMBL" id="CAF1124909.1"/>
    </source>
</evidence>
<dbReference type="PRINTS" id="PR00454">
    <property type="entry name" value="ETSDOMAIN"/>
</dbReference>
<evidence type="ECO:0000259" key="4">
    <source>
        <dbReference type="PROSITE" id="PS50061"/>
    </source>
</evidence>
<evidence type="ECO:0000256" key="3">
    <source>
        <dbReference type="RuleBase" id="RU004019"/>
    </source>
</evidence>
<comment type="similarity">
    <text evidence="1 3">Belongs to the ETS family.</text>
</comment>
<dbReference type="GO" id="GO:0030154">
    <property type="term" value="P:cell differentiation"/>
    <property type="evidence" value="ECO:0007669"/>
    <property type="project" value="TreeGrafter"/>
</dbReference>
<dbReference type="GO" id="GO:0005634">
    <property type="term" value="C:nucleus"/>
    <property type="evidence" value="ECO:0007669"/>
    <property type="project" value="UniProtKB-SubCell"/>
</dbReference>
<dbReference type="InterPro" id="IPR036388">
    <property type="entry name" value="WH-like_DNA-bd_sf"/>
</dbReference>
<dbReference type="AlphaFoldDB" id="A0A819KPJ0"/>
<evidence type="ECO:0000256" key="1">
    <source>
        <dbReference type="ARBA" id="ARBA00005562"/>
    </source>
</evidence>
<dbReference type="Pfam" id="PF00178">
    <property type="entry name" value="Ets"/>
    <property type="match status" value="1"/>
</dbReference>
<dbReference type="EMBL" id="CAJNOT010000997">
    <property type="protein sequence ID" value="CAF1124909.1"/>
    <property type="molecule type" value="Genomic_DNA"/>
</dbReference>
<dbReference type="GO" id="GO:0043565">
    <property type="term" value="F:sequence-specific DNA binding"/>
    <property type="evidence" value="ECO:0007669"/>
    <property type="project" value="InterPro"/>
</dbReference>
<evidence type="ECO:0000313" key="7">
    <source>
        <dbReference type="Proteomes" id="UP000663836"/>
    </source>
</evidence>
<evidence type="ECO:0000256" key="2">
    <source>
        <dbReference type="ARBA" id="ARBA00023125"/>
    </source>
</evidence>
<dbReference type="Gene3D" id="1.10.10.10">
    <property type="entry name" value="Winged helix-like DNA-binding domain superfamily/Winged helix DNA-binding domain"/>
    <property type="match status" value="1"/>
</dbReference>
<keyword evidence="3" id="KW-0539">Nucleus</keyword>
<dbReference type="EMBL" id="CAJOBD010003517">
    <property type="protein sequence ID" value="CAF3952581.1"/>
    <property type="molecule type" value="Genomic_DNA"/>
</dbReference>
<sequence>MLDNQIHTRSSPSSIIDTLDALFKYIDAAPKYPCIIDGSINNSYQLDDYLDTFNEQHTIFNELSTTGQMNMKSSFSTIRSINSSEACSTSSLRNSNEISFNPMEWRIRDLLLRKSRPPKLDEFLHLLLNNLRYISYASWLNKAKGLFKIHKPTKVVELWRKIKNRKTRCNLNYEKFSRSIRYYYNKGIMIPTHRRYTYCFAVNKS</sequence>
<dbReference type="GO" id="GO:0000981">
    <property type="term" value="F:DNA-binding transcription factor activity, RNA polymerase II-specific"/>
    <property type="evidence" value="ECO:0007669"/>
    <property type="project" value="TreeGrafter"/>
</dbReference>
<dbReference type="InterPro" id="IPR000418">
    <property type="entry name" value="Ets_dom"/>
</dbReference>
<dbReference type="SUPFAM" id="SSF46785">
    <property type="entry name" value="Winged helix' DNA-binding domain"/>
    <property type="match status" value="1"/>
</dbReference>
<gene>
    <name evidence="6" type="ORF">JBS370_LOCUS23619</name>
    <name evidence="5" type="ORF">ZHD862_LOCUS18832</name>
</gene>
<dbReference type="InterPro" id="IPR036390">
    <property type="entry name" value="WH_DNA-bd_sf"/>
</dbReference>
<dbReference type="Proteomes" id="UP000663836">
    <property type="component" value="Unassembled WGS sequence"/>
</dbReference>
<dbReference type="SMART" id="SM00413">
    <property type="entry name" value="ETS"/>
    <property type="match status" value="1"/>
</dbReference>